<feature type="non-terminal residue" evidence="2">
    <location>
        <position position="123"/>
    </location>
</feature>
<accession>A0A662ZKH9</accession>
<feature type="domain" description="AAA-ATPase-like" evidence="1">
    <location>
        <begin position="7"/>
        <end position="111"/>
    </location>
</feature>
<protein>
    <submittedName>
        <fullName evidence="2">Predicted AAA-ATPase</fullName>
    </submittedName>
</protein>
<name>A0A662ZKH9_9GAMM</name>
<organism evidence="2 3">
    <name type="scientific">Ruminobacter amylophilus</name>
    <dbReference type="NCBI Taxonomy" id="867"/>
    <lineage>
        <taxon>Bacteria</taxon>
        <taxon>Pseudomonadati</taxon>
        <taxon>Pseudomonadota</taxon>
        <taxon>Gammaproteobacteria</taxon>
        <taxon>Aeromonadales</taxon>
        <taxon>Succinivibrionaceae</taxon>
        <taxon>Ruminobacter</taxon>
    </lineage>
</organism>
<gene>
    <name evidence="2" type="ORF">SAMN02910344_02370</name>
</gene>
<dbReference type="Proteomes" id="UP000243745">
    <property type="component" value="Unassembled WGS sequence"/>
</dbReference>
<dbReference type="PANTHER" id="PTHR34825:SF1">
    <property type="entry name" value="AAA-ATPASE-LIKE DOMAIN-CONTAINING PROTEIN"/>
    <property type="match status" value="1"/>
</dbReference>
<reference evidence="2 3" key="1">
    <citation type="submission" date="2016-10" db="EMBL/GenBank/DDBJ databases">
        <authorList>
            <person name="Varghese N."/>
            <person name="Submissions S."/>
        </authorList>
    </citation>
    <scope>NUCLEOTIDE SEQUENCE [LARGE SCALE GENOMIC DNA]</scope>
    <source>
        <strain evidence="2 3">DSM 1361</strain>
    </source>
</reference>
<proteinExistence type="predicted"/>
<dbReference type="RefSeq" id="WP_177178603.1">
    <property type="nucleotide sequence ID" value="NZ_FOXF01000113.1"/>
</dbReference>
<evidence type="ECO:0000313" key="3">
    <source>
        <dbReference type="Proteomes" id="UP000243745"/>
    </source>
</evidence>
<evidence type="ECO:0000313" key="2">
    <source>
        <dbReference type="EMBL" id="SFP82904.1"/>
    </source>
</evidence>
<evidence type="ECO:0000259" key="1">
    <source>
        <dbReference type="Pfam" id="PF09820"/>
    </source>
</evidence>
<keyword evidence="3" id="KW-1185">Reference proteome</keyword>
<dbReference type="EMBL" id="FOXF01000113">
    <property type="protein sequence ID" value="SFP82904.1"/>
    <property type="molecule type" value="Genomic_DNA"/>
</dbReference>
<sequence length="123" mass="14224">MLKPIGIGAELFHKLIENDCYYVDKTPFIRTVFKENKADVMLITRPRRFGKTLTMSTFYDFLALNPENPGDVSRQENWFKDTKIFEDKEFCAKYMGKFPVIFISLKSVSGNDFIGAYQQLGST</sequence>
<dbReference type="Pfam" id="PF09820">
    <property type="entry name" value="AAA-ATPase_like"/>
    <property type="match status" value="1"/>
</dbReference>
<dbReference type="AlphaFoldDB" id="A0A662ZKH9"/>
<dbReference type="InterPro" id="IPR018631">
    <property type="entry name" value="AAA-ATPase-like_dom"/>
</dbReference>
<dbReference type="PANTHER" id="PTHR34825">
    <property type="entry name" value="CONSERVED PROTEIN, WITH A WEAK D-GALACTARATE DEHYDRATASE/ALTRONATE HYDROLASE DOMAIN"/>
    <property type="match status" value="1"/>
</dbReference>